<gene>
    <name evidence="2" type="ORF">FN924_06305</name>
</gene>
<dbReference type="RefSeq" id="WP_143892765.1">
    <property type="nucleotide sequence ID" value="NZ_CP041666.1"/>
</dbReference>
<dbReference type="GO" id="GO:0005198">
    <property type="term" value="F:structural molecule activity"/>
    <property type="evidence" value="ECO:0007669"/>
    <property type="project" value="InterPro"/>
</dbReference>
<feature type="domain" description="Phospholipase A2-like" evidence="1">
    <location>
        <begin position="6"/>
        <end position="41"/>
    </location>
</feature>
<dbReference type="InterPro" id="IPR036444">
    <property type="entry name" value="PLipase_A2_dom_sf"/>
</dbReference>
<dbReference type="Gene3D" id="1.20.90.10">
    <property type="entry name" value="Phospholipase A2 domain"/>
    <property type="match status" value="1"/>
</dbReference>
<dbReference type="KEGG" id="aqt:FN924_06305"/>
<proteinExistence type="predicted"/>
<dbReference type="GO" id="GO:0050482">
    <property type="term" value="P:arachidonate secretion"/>
    <property type="evidence" value="ECO:0007669"/>
    <property type="project" value="InterPro"/>
</dbReference>
<name>A0A516KEI0_9BACI</name>
<evidence type="ECO:0000313" key="3">
    <source>
        <dbReference type="Proteomes" id="UP000315215"/>
    </source>
</evidence>
<accession>A0A516KEI0</accession>
<organism evidence="2 3">
    <name type="scientific">Radiobacillus deserti</name>
    <dbReference type="NCBI Taxonomy" id="2594883"/>
    <lineage>
        <taxon>Bacteria</taxon>
        <taxon>Bacillati</taxon>
        <taxon>Bacillota</taxon>
        <taxon>Bacilli</taxon>
        <taxon>Bacillales</taxon>
        <taxon>Bacillaceae</taxon>
        <taxon>Radiobacillus</taxon>
    </lineage>
</organism>
<dbReference type="EMBL" id="CP041666">
    <property type="protein sequence ID" value="QDP39815.1"/>
    <property type="molecule type" value="Genomic_DNA"/>
</dbReference>
<dbReference type="InterPro" id="IPR013607">
    <property type="entry name" value="Phospholipase_A2-like"/>
</dbReference>
<reference evidence="2 3" key="1">
    <citation type="submission" date="2019-07" db="EMBL/GenBank/DDBJ databases">
        <authorList>
            <person name="Li J."/>
        </authorList>
    </citation>
    <scope>NUCLEOTIDE SEQUENCE [LARGE SCALE GENOMIC DNA]</scope>
    <source>
        <strain evidence="2 3">TKL69</strain>
    </source>
</reference>
<dbReference type="SUPFAM" id="SSF48619">
    <property type="entry name" value="Phospholipase A2, PLA2"/>
    <property type="match status" value="1"/>
</dbReference>
<dbReference type="GO" id="GO:0004623">
    <property type="term" value="F:phospholipase A2 activity"/>
    <property type="evidence" value="ECO:0007669"/>
    <property type="project" value="InterPro"/>
</dbReference>
<evidence type="ECO:0000259" key="1">
    <source>
        <dbReference type="Pfam" id="PF08398"/>
    </source>
</evidence>
<evidence type="ECO:0000313" key="2">
    <source>
        <dbReference type="EMBL" id="QDP39815.1"/>
    </source>
</evidence>
<protein>
    <submittedName>
        <fullName evidence="2">Parvovirus coat protein VP1-like protein</fullName>
    </submittedName>
</protein>
<dbReference type="Proteomes" id="UP000315215">
    <property type="component" value="Chromosome"/>
</dbReference>
<dbReference type="OrthoDB" id="5125543at2"/>
<keyword evidence="2" id="KW-0167">Capsid protein</keyword>
<dbReference type="AlphaFoldDB" id="A0A516KEI0"/>
<keyword evidence="2" id="KW-0946">Virion</keyword>
<sequence length="79" mass="9369">MACYGRYRYCGPNCSGPGAPINQLDSICRQHDLCYRRYGQKHCDRIFLSRVRPLANRRTKMGRDARFMYKVMRLKSTLF</sequence>
<dbReference type="Pfam" id="PF08398">
    <property type="entry name" value="Phospholip_A2_4"/>
    <property type="match status" value="1"/>
</dbReference>
<keyword evidence="3" id="KW-1185">Reference proteome</keyword>
<dbReference type="GO" id="GO:0006644">
    <property type="term" value="P:phospholipid metabolic process"/>
    <property type="evidence" value="ECO:0007669"/>
    <property type="project" value="InterPro"/>
</dbReference>